<dbReference type="STRING" id="181874.A0A409Y7M1"/>
<reference evidence="8 9" key="1">
    <citation type="journal article" date="2018" name="Evol. Lett.">
        <title>Horizontal gene cluster transfer increased hallucinogenic mushroom diversity.</title>
        <authorList>
            <person name="Reynolds H.T."/>
            <person name="Vijayakumar V."/>
            <person name="Gluck-Thaler E."/>
            <person name="Korotkin H.B."/>
            <person name="Matheny P.B."/>
            <person name="Slot J.C."/>
        </authorList>
    </citation>
    <scope>NUCLEOTIDE SEQUENCE [LARGE SCALE GENOMIC DNA]</scope>
    <source>
        <strain evidence="8 9">2629</strain>
    </source>
</reference>
<evidence type="ECO:0000256" key="2">
    <source>
        <dbReference type="ARBA" id="ARBA00008816"/>
    </source>
</evidence>
<accession>A0A409Y7M1</accession>
<dbReference type="OrthoDB" id="10030083at2759"/>
<dbReference type="InterPro" id="IPR043216">
    <property type="entry name" value="PAP-like"/>
</dbReference>
<evidence type="ECO:0000256" key="1">
    <source>
        <dbReference type="ARBA" id="ARBA00004141"/>
    </source>
</evidence>
<dbReference type="InterPro" id="IPR036938">
    <property type="entry name" value="PAP2/HPO_sf"/>
</dbReference>
<dbReference type="InParanoid" id="A0A409Y7M1"/>
<dbReference type="SMART" id="SM00014">
    <property type="entry name" value="acidPPc"/>
    <property type="match status" value="1"/>
</dbReference>
<evidence type="ECO:0000313" key="8">
    <source>
        <dbReference type="EMBL" id="PPQ98948.1"/>
    </source>
</evidence>
<evidence type="ECO:0000259" key="7">
    <source>
        <dbReference type="SMART" id="SM00014"/>
    </source>
</evidence>
<keyword evidence="5 6" id="KW-0472">Membrane</keyword>
<proteinExistence type="inferred from homology"/>
<dbReference type="PANTHER" id="PTHR10165:SF35">
    <property type="entry name" value="RE23632P"/>
    <property type="match status" value="1"/>
</dbReference>
<gene>
    <name evidence="8" type="ORF">CVT24_003575</name>
</gene>
<name>A0A409Y7M1_9AGAR</name>
<keyword evidence="9" id="KW-1185">Reference proteome</keyword>
<dbReference type="GO" id="GO:0008195">
    <property type="term" value="F:phosphatidate phosphatase activity"/>
    <property type="evidence" value="ECO:0007669"/>
    <property type="project" value="TreeGrafter"/>
</dbReference>
<dbReference type="SUPFAM" id="SSF48317">
    <property type="entry name" value="Acid phosphatase/Vanadium-dependent haloperoxidase"/>
    <property type="match status" value="1"/>
</dbReference>
<protein>
    <recommendedName>
        <fullName evidence="7">Phosphatidic acid phosphatase type 2/haloperoxidase domain-containing protein</fullName>
    </recommendedName>
</protein>
<evidence type="ECO:0000313" key="9">
    <source>
        <dbReference type="Proteomes" id="UP000284842"/>
    </source>
</evidence>
<feature type="transmembrane region" description="Helical" evidence="6">
    <location>
        <begin position="28"/>
        <end position="47"/>
    </location>
</feature>
<comment type="caution">
    <text evidence="8">The sequence shown here is derived from an EMBL/GenBank/DDBJ whole genome shotgun (WGS) entry which is preliminary data.</text>
</comment>
<feature type="domain" description="Phosphatidic acid phosphatase type 2/haloperoxidase" evidence="7">
    <location>
        <begin position="101"/>
        <end position="244"/>
    </location>
</feature>
<dbReference type="GO" id="GO:0006644">
    <property type="term" value="P:phospholipid metabolic process"/>
    <property type="evidence" value="ECO:0007669"/>
    <property type="project" value="InterPro"/>
</dbReference>
<dbReference type="Proteomes" id="UP000284842">
    <property type="component" value="Unassembled WGS sequence"/>
</dbReference>
<dbReference type="PANTHER" id="PTHR10165">
    <property type="entry name" value="LIPID PHOSPHATE PHOSPHATASE"/>
    <property type="match status" value="1"/>
</dbReference>
<feature type="transmembrane region" description="Helical" evidence="6">
    <location>
        <begin position="198"/>
        <end position="217"/>
    </location>
</feature>
<keyword evidence="4 6" id="KW-1133">Transmembrane helix</keyword>
<evidence type="ECO:0000256" key="6">
    <source>
        <dbReference type="SAM" id="Phobius"/>
    </source>
</evidence>
<dbReference type="InterPro" id="IPR000326">
    <property type="entry name" value="PAP2/HPO"/>
</dbReference>
<feature type="transmembrane region" description="Helical" evidence="6">
    <location>
        <begin position="229"/>
        <end position="247"/>
    </location>
</feature>
<dbReference type="EMBL" id="NHTK01001373">
    <property type="protein sequence ID" value="PPQ98948.1"/>
    <property type="molecule type" value="Genomic_DNA"/>
</dbReference>
<feature type="transmembrane region" description="Helical" evidence="6">
    <location>
        <begin position="67"/>
        <end position="90"/>
    </location>
</feature>
<comment type="subcellular location">
    <subcellularLocation>
        <location evidence="1">Membrane</location>
        <topology evidence="1">Multi-pass membrane protein</topology>
    </subcellularLocation>
</comment>
<evidence type="ECO:0000256" key="4">
    <source>
        <dbReference type="ARBA" id="ARBA00022989"/>
    </source>
</evidence>
<feature type="transmembrane region" description="Helical" evidence="6">
    <location>
        <begin position="163"/>
        <end position="186"/>
    </location>
</feature>
<keyword evidence="3 6" id="KW-0812">Transmembrane</keyword>
<sequence length="294" mass="32891">MSSVRRLTNRYFGEESLDWFDRSYLTDWIFVLIIWMLSGVISVSPVYERKFSLSDPIINNPQRENQVGSVFNHITALFIPLAIIAVVGATKCSLLIVNHGALGVCLARGLARLVTVFLKHSVGRLRPDFLSRCSWSESLQQCTGKAQLIIDGRKSFPSGHSSTAFSGMTFLSLWIAGQTAAWAFGVAKAPGNLRSSRLLLFFLTLLPLFWALHVAVTRIQDYKHHKEDVVVGSLIGIISAVISYYMFWPNPFSASSFEASSNGLPRILYAHNHSRSRSMDFELTRTEEDELNAV</sequence>
<dbReference type="AlphaFoldDB" id="A0A409Y7M1"/>
<comment type="similarity">
    <text evidence="2">Belongs to the PA-phosphatase related phosphoesterase family.</text>
</comment>
<evidence type="ECO:0000256" key="5">
    <source>
        <dbReference type="ARBA" id="ARBA00023136"/>
    </source>
</evidence>
<dbReference type="CDD" id="cd03390">
    <property type="entry name" value="PAP2_containing_1_like"/>
    <property type="match status" value="1"/>
</dbReference>
<dbReference type="GO" id="GO:0016020">
    <property type="term" value="C:membrane"/>
    <property type="evidence" value="ECO:0007669"/>
    <property type="project" value="UniProtKB-SubCell"/>
</dbReference>
<dbReference type="GO" id="GO:0046839">
    <property type="term" value="P:phospholipid dephosphorylation"/>
    <property type="evidence" value="ECO:0007669"/>
    <property type="project" value="TreeGrafter"/>
</dbReference>
<dbReference type="Pfam" id="PF01569">
    <property type="entry name" value="PAP2"/>
    <property type="match status" value="1"/>
</dbReference>
<evidence type="ECO:0000256" key="3">
    <source>
        <dbReference type="ARBA" id="ARBA00022692"/>
    </source>
</evidence>
<organism evidence="8 9">
    <name type="scientific">Panaeolus cyanescens</name>
    <dbReference type="NCBI Taxonomy" id="181874"/>
    <lineage>
        <taxon>Eukaryota</taxon>
        <taxon>Fungi</taxon>
        <taxon>Dikarya</taxon>
        <taxon>Basidiomycota</taxon>
        <taxon>Agaricomycotina</taxon>
        <taxon>Agaricomycetes</taxon>
        <taxon>Agaricomycetidae</taxon>
        <taxon>Agaricales</taxon>
        <taxon>Agaricineae</taxon>
        <taxon>Galeropsidaceae</taxon>
        <taxon>Panaeolus</taxon>
    </lineage>
</organism>
<dbReference type="Gene3D" id="1.20.144.10">
    <property type="entry name" value="Phosphatidic acid phosphatase type 2/haloperoxidase"/>
    <property type="match status" value="1"/>
</dbReference>